<evidence type="ECO:0000313" key="3">
    <source>
        <dbReference type="Proteomes" id="UP000315439"/>
    </source>
</evidence>
<comment type="caution">
    <text evidence="2">The sequence shown here is derived from an EMBL/GenBank/DDBJ whole genome shotgun (WGS) entry which is preliminary data.</text>
</comment>
<dbReference type="PANTHER" id="PTHR24567">
    <property type="entry name" value="CRP FAMILY TRANSCRIPTIONAL REGULATORY PROTEIN"/>
    <property type="match status" value="1"/>
</dbReference>
<dbReference type="OrthoDB" id="9798104at2"/>
<dbReference type="SUPFAM" id="SSF51206">
    <property type="entry name" value="cAMP-binding domain-like"/>
    <property type="match status" value="1"/>
</dbReference>
<sequence>MNFDSFIQENGKQVIFKKHEHVFMQGESNDNFYFLRSGLLKAYYVLEDGRESVKSFILSGNTITSLTAAYTKEQCSFSLVALQESQLIEIPFDCIEEATRRSHDMARKVIEILLSLSMKKERREYELLSLPAEERYRQLCETSPQLIEAVTQNDIARYLGITPVALSRIKKRLLNMN</sequence>
<dbReference type="AlphaFoldDB" id="A0A545UIR2"/>
<dbReference type="InterPro" id="IPR014710">
    <property type="entry name" value="RmlC-like_jellyroll"/>
</dbReference>
<dbReference type="GO" id="GO:0003700">
    <property type="term" value="F:DNA-binding transcription factor activity"/>
    <property type="evidence" value="ECO:0007669"/>
    <property type="project" value="TreeGrafter"/>
</dbReference>
<evidence type="ECO:0000259" key="1">
    <source>
        <dbReference type="PROSITE" id="PS50042"/>
    </source>
</evidence>
<dbReference type="Pfam" id="PF00027">
    <property type="entry name" value="cNMP_binding"/>
    <property type="match status" value="1"/>
</dbReference>
<dbReference type="GO" id="GO:0005829">
    <property type="term" value="C:cytosol"/>
    <property type="evidence" value="ECO:0007669"/>
    <property type="project" value="TreeGrafter"/>
</dbReference>
<dbReference type="EMBL" id="VIKS01000001">
    <property type="protein sequence ID" value="TQV89348.1"/>
    <property type="molecule type" value="Genomic_DNA"/>
</dbReference>
<proteinExistence type="predicted"/>
<gene>
    <name evidence="2" type="ORF">FLL46_00250</name>
</gene>
<dbReference type="PANTHER" id="PTHR24567:SF76">
    <property type="entry name" value="CYCLIC NUCLEOTIDE-BINDING DOMAIN PROTEIN"/>
    <property type="match status" value="1"/>
</dbReference>
<dbReference type="Gene3D" id="2.60.120.10">
    <property type="entry name" value="Jelly Rolls"/>
    <property type="match status" value="1"/>
</dbReference>
<dbReference type="PROSITE" id="PS50042">
    <property type="entry name" value="CNMP_BINDING_3"/>
    <property type="match status" value="1"/>
</dbReference>
<dbReference type="CDD" id="cd00038">
    <property type="entry name" value="CAP_ED"/>
    <property type="match status" value="1"/>
</dbReference>
<protein>
    <submittedName>
        <fullName evidence="2">Crp/Fnr family transcriptional regulator</fullName>
    </submittedName>
</protein>
<reference evidence="2 3" key="1">
    <citation type="submission" date="2019-07" db="EMBL/GenBank/DDBJ databases">
        <title>Draft genome for Aliikangiella sp. M105.</title>
        <authorList>
            <person name="Wang G."/>
        </authorList>
    </citation>
    <scope>NUCLEOTIDE SEQUENCE [LARGE SCALE GENOMIC DNA]</scope>
    <source>
        <strain evidence="2 3">M105</strain>
    </source>
</reference>
<dbReference type="SMART" id="SM00100">
    <property type="entry name" value="cNMP"/>
    <property type="match status" value="1"/>
</dbReference>
<dbReference type="RefSeq" id="WP_142891412.1">
    <property type="nucleotide sequence ID" value="NZ_ML660160.1"/>
</dbReference>
<dbReference type="InterPro" id="IPR018490">
    <property type="entry name" value="cNMP-bd_dom_sf"/>
</dbReference>
<keyword evidence="3" id="KW-1185">Reference proteome</keyword>
<evidence type="ECO:0000313" key="2">
    <source>
        <dbReference type="EMBL" id="TQV89348.1"/>
    </source>
</evidence>
<dbReference type="Proteomes" id="UP000315439">
    <property type="component" value="Unassembled WGS sequence"/>
</dbReference>
<dbReference type="InterPro" id="IPR000595">
    <property type="entry name" value="cNMP-bd_dom"/>
</dbReference>
<organism evidence="2 3">
    <name type="scientific">Aliikangiella coralliicola</name>
    <dbReference type="NCBI Taxonomy" id="2592383"/>
    <lineage>
        <taxon>Bacteria</taxon>
        <taxon>Pseudomonadati</taxon>
        <taxon>Pseudomonadota</taxon>
        <taxon>Gammaproteobacteria</taxon>
        <taxon>Oceanospirillales</taxon>
        <taxon>Pleioneaceae</taxon>
        <taxon>Aliikangiella</taxon>
    </lineage>
</organism>
<accession>A0A545UIR2</accession>
<feature type="domain" description="Cyclic nucleotide-binding" evidence="1">
    <location>
        <begin position="16"/>
        <end position="116"/>
    </location>
</feature>
<dbReference type="InterPro" id="IPR050397">
    <property type="entry name" value="Env_Response_Regulators"/>
</dbReference>
<name>A0A545UIR2_9GAMM</name>